<feature type="compositionally biased region" description="Basic and acidic residues" evidence="1">
    <location>
        <begin position="1"/>
        <end position="11"/>
    </location>
</feature>
<feature type="transmembrane region" description="Helical" evidence="2">
    <location>
        <begin position="156"/>
        <end position="177"/>
    </location>
</feature>
<organism evidence="4 5">
    <name type="scientific">Metarhizium robertsii</name>
    <dbReference type="NCBI Taxonomy" id="568076"/>
    <lineage>
        <taxon>Eukaryota</taxon>
        <taxon>Fungi</taxon>
        <taxon>Dikarya</taxon>
        <taxon>Ascomycota</taxon>
        <taxon>Pezizomycotina</taxon>
        <taxon>Sordariomycetes</taxon>
        <taxon>Hypocreomycetidae</taxon>
        <taxon>Hypocreales</taxon>
        <taxon>Clavicipitaceae</taxon>
        <taxon>Metarhizium</taxon>
    </lineage>
</organism>
<evidence type="ECO:0000313" key="4">
    <source>
        <dbReference type="EMBL" id="EXV00837.1"/>
    </source>
</evidence>
<feature type="region of interest" description="Disordered" evidence="1">
    <location>
        <begin position="1"/>
        <end position="29"/>
    </location>
</feature>
<reference evidence="4 5" key="1">
    <citation type="submission" date="2014-02" db="EMBL/GenBank/DDBJ databases">
        <title>The genome sequence of the entomopathogenic fungus Metarhizium robertsii ARSEF 2575.</title>
        <authorList>
            <person name="Giuliano Garisto Donzelli B."/>
            <person name="Roe B.A."/>
            <person name="Macmil S.L."/>
            <person name="Krasnoff S.B."/>
            <person name="Gibson D.M."/>
        </authorList>
    </citation>
    <scope>NUCLEOTIDE SEQUENCE [LARGE SCALE GENOMIC DNA]</scope>
    <source>
        <strain evidence="4 5">ARSEF 2575</strain>
    </source>
</reference>
<dbReference type="InterPro" id="IPR027417">
    <property type="entry name" value="P-loop_NTPase"/>
</dbReference>
<dbReference type="SUPFAM" id="SSF53474">
    <property type="entry name" value="alpha/beta-Hydrolases"/>
    <property type="match status" value="1"/>
</dbReference>
<evidence type="ECO:0000313" key="5">
    <source>
        <dbReference type="Proteomes" id="UP000030151"/>
    </source>
</evidence>
<dbReference type="Pfam" id="PF05729">
    <property type="entry name" value="NACHT"/>
    <property type="match status" value="1"/>
</dbReference>
<dbReference type="InterPro" id="IPR029058">
    <property type="entry name" value="AB_hydrolase_fold"/>
</dbReference>
<evidence type="ECO:0000256" key="2">
    <source>
        <dbReference type="SAM" id="Phobius"/>
    </source>
</evidence>
<protein>
    <submittedName>
        <fullName evidence="4">NACHT and HEAT repeat domain protein</fullName>
    </submittedName>
</protein>
<dbReference type="InterPro" id="IPR011989">
    <property type="entry name" value="ARM-like"/>
</dbReference>
<dbReference type="OrthoDB" id="427518at2759"/>
<keyword evidence="2" id="KW-0812">Transmembrane</keyword>
<name>A0A0A1UU12_9HYPO</name>
<dbReference type="SUPFAM" id="SSF48371">
    <property type="entry name" value="ARM repeat"/>
    <property type="match status" value="1"/>
</dbReference>
<gene>
    <name evidence="4" type="ORF">X797_005850</name>
</gene>
<dbReference type="Gene3D" id="3.40.50.300">
    <property type="entry name" value="P-loop containing nucleotide triphosphate hydrolases"/>
    <property type="match status" value="1"/>
</dbReference>
<evidence type="ECO:0000256" key="1">
    <source>
        <dbReference type="SAM" id="MobiDB-lite"/>
    </source>
</evidence>
<proteinExistence type="predicted"/>
<dbReference type="PANTHER" id="PTHR46844">
    <property type="entry name" value="SLR5058 PROTEIN"/>
    <property type="match status" value="1"/>
</dbReference>
<dbReference type="InterPro" id="IPR007111">
    <property type="entry name" value="NACHT_NTPase"/>
</dbReference>
<evidence type="ECO:0000259" key="3">
    <source>
        <dbReference type="PROSITE" id="PS50837"/>
    </source>
</evidence>
<dbReference type="Gene3D" id="1.25.10.10">
    <property type="entry name" value="Leucine-rich Repeat Variant"/>
    <property type="match status" value="3"/>
</dbReference>
<dbReference type="Pfam" id="PF13646">
    <property type="entry name" value="HEAT_2"/>
    <property type="match status" value="3"/>
</dbReference>
<dbReference type="PANTHER" id="PTHR46844:SF1">
    <property type="entry name" value="SLR5058 PROTEIN"/>
    <property type="match status" value="1"/>
</dbReference>
<dbReference type="EMBL" id="JELW01000010">
    <property type="protein sequence ID" value="EXV00837.1"/>
    <property type="molecule type" value="Genomic_DNA"/>
</dbReference>
<dbReference type="HOGENOM" id="CLU_003175_1_0_1"/>
<accession>A0A0A1UU12</accession>
<keyword evidence="2" id="KW-1133">Transmembrane helix</keyword>
<dbReference type="InterPro" id="IPR016024">
    <property type="entry name" value="ARM-type_fold"/>
</dbReference>
<keyword evidence="2" id="KW-0472">Membrane</keyword>
<feature type="domain" description="NACHT" evidence="3">
    <location>
        <begin position="444"/>
        <end position="584"/>
    </location>
</feature>
<dbReference type="Proteomes" id="UP000030151">
    <property type="component" value="Unassembled WGS sequence"/>
</dbReference>
<dbReference type="InterPro" id="IPR055496">
    <property type="entry name" value="DUF7068"/>
</dbReference>
<dbReference type="eggNOG" id="KOG2029">
    <property type="taxonomic scope" value="Eukaryota"/>
</dbReference>
<dbReference type="Gene3D" id="3.40.50.1820">
    <property type="entry name" value="alpha/beta hydrolase"/>
    <property type="match status" value="1"/>
</dbReference>
<dbReference type="Pfam" id="PF23238">
    <property type="entry name" value="DUF7068"/>
    <property type="match status" value="1"/>
</dbReference>
<sequence length="1528" mass="172678">MDRLRSRRDARALATLPGQSRGHASHERIQDTKLNPAREHTTGVTLTQIHPLPGVDVETDIDIIAIHGLDTGSPGTWTWKFNRPDRHDVNWLADKDMLPSRVGQARILTCDWPAELFERSDLIQKRIEELARLLLDGIRRRPSATNTSSKRGGRPIVFIASCLGGIILMKALVMAQYESCSIGGSSGSDTHAIIFLATPFRGTSFQDVANWAEPGLKAWAWIRGQKVTRRLDDVKGPTFDLVKLVGDFTRLCREDSLDRVMTFYELGNTNLYHKVFPCLLVGSKRLVDESSAILDIVPNPLPLDRPHLTMNKFHGTDDPEYQKVAGKLEEFLHGIREGTVLNIADAWIRNQCYAADRLQIRRLSEEELPMEQCYINLAIIEQQCGRVSSGSGYGSNGAYSTSQSYPFSMISRQKVQTPDKSIQVELKTLFDQRGRGDHGVIKPRRILIRGRAGVGKTTLCKKMVYDFIQQTSLHDLWTQWFDRLLWVPLRNLQRRPGQGYNLSLLFRDEYFRHHLGMGGLTREDLAAELSRKVDDSKSERTLFVLDGLDEVSQLLASSNEMSDFLKMLLNKPNVIVTSRPNASLPAIRTFDLELETIGFYPDQVREYIEKSFVDPDTKTTDLNKLKSFQSFLQNHQLIQDLVRIPILLDALCYTWNDHKPGNIPDTMTGIYRLIELKLWKKDILRLEKRHDGAQLFSFNLETAPRPTIKSFVKEEMDFLESLAFTGLYDNTVDFSLEQIHGISHYFTPGLLPDKTLPSLSFLRTSEASSDYRNQNYHFIHQTYQEYFAARYFVRQWSNPEGRLVLFAQNGGEREMKLSKPVEFLQEHKYAAGYNIFWRFVAGLLDAESGVKETLRFFRTIEQEPFDLLGPTHQRLVMHCLSEVSNELQIRKDLLARLTQWFLFEVYLTNLYARPTLLQEPECPDEAILAALELVSDSGRENILRAVHKYLPHTTITALIALLKDEHETRFPAAAVLKDQSNLSDQAIVSLLALLEHEKEEVQFAAAEVLRIQSDLSDTAIASLSALLEHEQDTTRTAAAEALRSQSHLSDTAIVSLLALLEHGQDTTQTAAAEVLKSQSHLSDITIASLLALLEHKKDTTRSAAAKTLKSQWKLSDAAIGSLSALLEHEEENVRFAAAKALPRRAPATMIISLIVRLRHKEQRVRSVAAKALGTCTQRRYLKTVVEPLETLLQSQDYNDKMAAVEALHLSYGLSDATIVSLIALLKDESLPAQSVAAKALKSQSHLSDTAIVSLLALLEHEREEIRSVAVEVLSRQALPDAAIKTLTVLLQSNDGVLRAAAAKILTSQKDLPDAVIESLLMLLQSENYGAKTDIVRAWCFRASRLQRNIPHVENLMKAQFRKFDPWTTAVILTAWNSQPNLSNAAIESLIALFQARKRDDQAWLAEYMGLCPNLMDKMLKTILKTLGLLLETELPAEPINSIFRNSQFLKLVYGILLYESFRSHNSLYVQSDGGSSRCIFNQPAGRRIASFEESSVADEFHKLLSDCQKYWNEHGFKLWDRFGVDASQ</sequence>
<dbReference type="PROSITE" id="PS50837">
    <property type="entry name" value="NACHT"/>
    <property type="match status" value="1"/>
</dbReference>
<comment type="caution">
    <text evidence="4">The sequence shown here is derived from an EMBL/GenBank/DDBJ whole genome shotgun (WGS) entry which is preliminary data.</text>
</comment>
<dbReference type="SUPFAM" id="SSF52540">
    <property type="entry name" value="P-loop containing nucleoside triphosphate hydrolases"/>
    <property type="match status" value="1"/>
</dbReference>